<evidence type="ECO:0000313" key="5">
    <source>
        <dbReference type="EMBL" id="SHE61773.1"/>
    </source>
</evidence>
<evidence type="ECO:0000256" key="1">
    <source>
        <dbReference type="ARBA" id="ARBA00022737"/>
    </source>
</evidence>
<dbReference type="InterPro" id="IPR009003">
    <property type="entry name" value="Peptidase_S1_PA"/>
</dbReference>
<feature type="repeat" description="TPR" evidence="3">
    <location>
        <begin position="455"/>
        <end position="488"/>
    </location>
</feature>
<dbReference type="Gene3D" id="2.40.10.120">
    <property type="match status" value="1"/>
</dbReference>
<gene>
    <name evidence="5" type="ORF">SAMN05444405_102196</name>
</gene>
<feature type="chain" id="PRO_5013087105" evidence="4">
    <location>
        <begin position="20"/>
        <end position="566"/>
    </location>
</feature>
<dbReference type="Pfam" id="PF13365">
    <property type="entry name" value="Trypsin_2"/>
    <property type="match status" value="1"/>
</dbReference>
<dbReference type="SMART" id="SM00028">
    <property type="entry name" value="TPR"/>
    <property type="match status" value="5"/>
</dbReference>
<dbReference type="RefSeq" id="WP_073399001.1">
    <property type="nucleotide sequence ID" value="NZ_FQTV01000002.1"/>
</dbReference>
<accession>A0A1M4UYR9</accession>
<keyword evidence="2 3" id="KW-0802">TPR repeat</keyword>
<feature type="signal peptide" evidence="4">
    <location>
        <begin position="1"/>
        <end position="19"/>
    </location>
</feature>
<dbReference type="InterPro" id="IPR011990">
    <property type="entry name" value="TPR-like_helical_dom_sf"/>
</dbReference>
<keyword evidence="4" id="KW-0732">Signal</keyword>
<evidence type="ECO:0000256" key="3">
    <source>
        <dbReference type="PROSITE-ProRule" id="PRU00339"/>
    </source>
</evidence>
<keyword evidence="1" id="KW-0677">Repeat</keyword>
<sequence length="566" mass="63377">MKKKILFIVLCLLSQWTMAQKEAPKWVDKAKKAVFSVVTYDTNGKLLNTGNGFFVSENGVALSDYSLFKGAARADVINSEGKQMPVKTILGMNSMYDVIKFSVDLGKKSTAALTLATAIPAKDAEVVMLPYSTKKDRSCTFGKVEEVSNLSGPHKYFKLIISVKDKMVSCPVMNAEGEVFGLVQKAASNDTTHCYAISAPYVNALTINALDFNNPDLNSIGIKKALPNTEEQALVALYMASSVSKEKYLSLLDTFVEQFPNSSEGYIRRANFYVTSYTDAEHLALGEADLEKALKTADKKDNAFFNRSRLMYYVALRGKDGAYKDWTFEKSLEEIQKAIDINPLPIYIQHQGDIYFAATKYDKAFECYDKINHSPQASSETYYSAAKTKQMMNGDLGEILALLDSAVNKYAAPYPREAANYLSERALVKTQKEMYKEAVIDYDYFEQAMGGNVSSTFFYLREQANYKAKNFKRALEDIQKAVTLDPSNKDYLAEYGAVNLRIARYDEAIKNLKDALVIDPKFAACYRLIGFCQMQQGKKNEACENFNKAKELGDEAVIPMIEKNCK</sequence>
<dbReference type="InterPro" id="IPR019734">
    <property type="entry name" value="TPR_rpt"/>
</dbReference>
<name>A0A1M4UYR9_9BACE</name>
<dbReference type="Proteomes" id="UP000184509">
    <property type="component" value="Unassembled WGS sequence"/>
</dbReference>
<dbReference type="PANTHER" id="PTHR44858">
    <property type="entry name" value="TETRATRICOPEPTIDE REPEAT PROTEIN 6"/>
    <property type="match status" value="1"/>
</dbReference>
<dbReference type="AlphaFoldDB" id="A0A1M4UYR9"/>
<feature type="repeat" description="TPR" evidence="3">
    <location>
        <begin position="489"/>
        <end position="522"/>
    </location>
</feature>
<dbReference type="PROSITE" id="PS50005">
    <property type="entry name" value="TPR"/>
    <property type="match status" value="2"/>
</dbReference>
<dbReference type="GO" id="GO:0046813">
    <property type="term" value="P:receptor-mediated virion attachment to host cell"/>
    <property type="evidence" value="ECO:0007669"/>
    <property type="project" value="TreeGrafter"/>
</dbReference>
<evidence type="ECO:0000256" key="2">
    <source>
        <dbReference type="ARBA" id="ARBA00022803"/>
    </source>
</evidence>
<protein>
    <submittedName>
        <fullName evidence="5">Uncharacterized protein</fullName>
    </submittedName>
</protein>
<dbReference type="STRING" id="1297750.SAMN05444405_102196"/>
<proteinExistence type="predicted"/>
<dbReference type="GO" id="GO:0009279">
    <property type="term" value="C:cell outer membrane"/>
    <property type="evidence" value="ECO:0007669"/>
    <property type="project" value="TreeGrafter"/>
</dbReference>
<evidence type="ECO:0000313" key="6">
    <source>
        <dbReference type="Proteomes" id="UP000184509"/>
    </source>
</evidence>
<reference evidence="5 6" key="1">
    <citation type="submission" date="2016-11" db="EMBL/GenBank/DDBJ databases">
        <authorList>
            <person name="Jaros S."/>
            <person name="Januszkiewicz K."/>
            <person name="Wedrychowicz H."/>
        </authorList>
    </citation>
    <scope>NUCLEOTIDE SEQUENCE [LARGE SCALE GENOMIC DNA]</scope>
    <source>
        <strain evidence="5 6">DSM 26991</strain>
    </source>
</reference>
<dbReference type="PANTHER" id="PTHR44858:SF1">
    <property type="entry name" value="UDP-N-ACETYLGLUCOSAMINE--PEPTIDE N-ACETYLGLUCOSAMINYLTRANSFERASE SPINDLY-RELATED"/>
    <property type="match status" value="1"/>
</dbReference>
<dbReference type="InterPro" id="IPR050498">
    <property type="entry name" value="Ycf3"/>
</dbReference>
<evidence type="ECO:0000256" key="4">
    <source>
        <dbReference type="SAM" id="SignalP"/>
    </source>
</evidence>
<organism evidence="5 6">
    <name type="scientific">Bacteroides luti</name>
    <dbReference type="NCBI Taxonomy" id="1297750"/>
    <lineage>
        <taxon>Bacteria</taxon>
        <taxon>Pseudomonadati</taxon>
        <taxon>Bacteroidota</taxon>
        <taxon>Bacteroidia</taxon>
        <taxon>Bacteroidales</taxon>
        <taxon>Bacteroidaceae</taxon>
        <taxon>Bacteroides</taxon>
    </lineage>
</organism>
<dbReference type="SUPFAM" id="SSF50494">
    <property type="entry name" value="Trypsin-like serine proteases"/>
    <property type="match status" value="1"/>
</dbReference>
<dbReference type="SUPFAM" id="SSF48452">
    <property type="entry name" value="TPR-like"/>
    <property type="match status" value="2"/>
</dbReference>
<keyword evidence="6" id="KW-1185">Reference proteome</keyword>
<dbReference type="EMBL" id="FQTV01000002">
    <property type="protein sequence ID" value="SHE61773.1"/>
    <property type="molecule type" value="Genomic_DNA"/>
</dbReference>
<dbReference type="OrthoDB" id="1114009at2"/>
<dbReference type="Gene3D" id="1.25.40.10">
    <property type="entry name" value="Tetratricopeptide repeat domain"/>
    <property type="match status" value="2"/>
</dbReference>